<name>A0ABP1E480_9APHY</name>
<keyword evidence="8" id="KW-1185">Reference proteome</keyword>
<feature type="transmembrane region" description="Helical" evidence="6">
    <location>
        <begin position="357"/>
        <end position="377"/>
    </location>
</feature>
<evidence type="ECO:0000256" key="3">
    <source>
        <dbReference type="ARBA" id="ARBA00022989"/>
    </source>
</evidence>
<evidence type="ECO:0008006" key="9">
    <source>
        <dbReference type="Google" id="ProtNLM"/>
    </source>
</evidence>
<evidence type="ECO:0000256" key="1">
    <source>
        <dbReference type="ARBA" id="ARBA00004141"/>
    </source>
</evidence>
<evidence type="ECO:0000313" key="7">
    <source>
        <dbReference type="EMBL" id="CAL1713664.1"/>
    </source>
</evidence>
<accession>A0ABP1E480</accession>
<evidence type="ECO:0000256" key="6">
    <source>
        <dbReference type="SAM" id="Phobius"/>
    </source>
</evidence>
<feature type="compositionally biased region" description="Low complexity" evidence="5">
    <location>
        <begin position="207"/>
        <end position="219"/>
    </location>
</feature>
<feature type="transmembrane region" description="Helical" evidence="6">
    <location>
        <begin position="478"/>
        <end position="500"/>
    </location>
</feature>
<comment type="subcellular location">
    <subcellularLocation>
        <location evidence="1">Membrane</location>
        <topology evidence="1">Multi-pass membrane protein</topology>
    </subcellularLocation>
</comment>
<keyword evidence="2 6" id="KW-0812">Transmembrane</keyword>
<organism evidence="7 8">
    <name type="scientific">Somion occarium</name>
    <dbReference type="NCBI Taxonomy" id="3059160"/>
    <lineage>
        <taxon>Eukaryota</taxon>
        <taxon>Fungi</taxon>
        <taxon>Dikarya</taxon>
        <taxon>Basidiomycota</taxon>
        <taxon>Agaricomycotina</taxon>
        <taxon>Agaricomycetes</taxon>
        <taxon>Polyporales</taxon>
        <taxon>Cerrenaceae</taxon>
        <taxon>Somion</taxon>
    </lineage>
</organism>
<feature type="compositionally biased region" description="Polar residues" evidence="5">
    <location>
        <begin position="150"/>
        <end position="160"/>
    </location>
</feature>
<evidence type="ECO:0000256" key="2">
    <source>
        <dbReference type="ARBA" id="ARBA00022692"/>
    </source>
</evidence>
<dbReference type="EMBL" id="OZ037950">
    <property type="protein sequence ID" value="CAL1713664.1"/>
    <property type="molecule type" value="Genomic_DNA"/>
</dbReference>
<keyword evidence="3 6" id="KW-1133">Transmembrane helix</keyword>
<feature type="region of interest" description="Disordered" evidence="5">
    <location>
        <begin position="138"/>
        <end position="160"/>
    </location>
</feature>
<feature type="transmembrane region" description="Helical" evidence="6">
    <location>
        <begin position="384"/>
        <end position="405"/>
    </location>
</feature>
<evidence type="ECO:0000256" key="4">
    <source>
        <dbReference type="ARBA" id="ARBA00023136"/>
    </source>
</evidence>
<proteinExistence type="predicted"/>
<dbReference type="Proteomes" id="UP001497453">
    <property type="component" value="Chromosome 7"/>
</dbReference>
<feature type="region of interest" description="Disordered" evidence="5">
    <location>
        <begin position="1"/>
        <end position="37"/>
    </location>
</feature>
<evidence type="ECO:0000256" key="5">
    <source>
        <dbReference type="SAM" id="MobiDB-lite"/>
    </source>
</evidence>
<protein>
    <recommendedName>
        <fullName evidence="9">Tetraspanin Tsp2</fullName>
    </recommendedName>
</protein>
<dbReference type="Pfam" id="PF00335">
    <property type="entry name" value="Tetraspanin"/>
    <property type="match status" value="1"/>
</dbReference>
<reference evidence="8" key="1">
    <citation type="submission" date="2024-04" db="EMBL/GenBank/DDBJ databases">
        <authorList>
            <person name="Shaw F."/>
            <person name="Minotto A."/>
        </authorList>
    </citation>
    <scope>NUCLEOTIDE SEQUENCE [LARGE SCALE GENOMIC DNA]</scope>
</reference>
<evidence type="ECO:0000313" key="8">
    <source>
        <dbReference type="Proteomes" id="UP001497453"/>
    </source>
</evidence>
<feature type="transmembrane region" description="Helical" evidence="6">
    <location>
        <begin position="312"/>
        <end position="337"/>
    </location>
</feature>
<gene>
    <name evidence="7" type="ORF">GFSPODELE1_LOCUS9408</name>
</gene>
<feature type="region of interest" description="Disordered" evidence="5">
    <location>
        <begin position="198"/>
        <end position="220"/>
    </location>
</feature>
<dbReference type="InterPro" id="IPR018499">
    <property type="entry name" value="Tetraspanin/Peripherin"/>
</dbReference>
<sequence>MEPNGPPQASLADSSSIRRCSGALSPNPGSLARRASGTSSLRSAAHAFNRKSLEGADSTSFKIYIEDIDQEDSKPSVLLVCPKANSPNLLDGGYSPSLPFQGEDVSKTFYSYLLDRPSTTPAISLTIGGDRTISPISLTPQPSYVDRGTPSASLQTVRTSDSPIPLLPTSGFLGRRPSVRSLLSRLFSLRRGLLPQDALHTSNSHVPRSPSGPSTWSSSNTEKFSSLISSTRSNFSTNTTNTIEYPRLQSSLSTSDKFTHKFTHKFPIHRSVKKLSTLGRGSQGGPAFAATLLGEGEGLGIETVDRWTSHKWCLLLSVCTVFTYGMAGLICAVLTWFKTWEHADIMLVTDYNILTLLTIYSAILLLTSLVGTTGTILNSRPILAIYALLLWPALFSILVIGYASYKRYAFSLDRKLNFAWSQWYSPLDRLIIQNALHCCGFYSPLHEVTPSNRCYVRTSLPGCKAKLYAFERMTLRTIWFAAFSLVPVHIANILVALLCANQVTRTFGKGITPKQYRLSGEDVKADAEKLMEIFRDAGTLGRPRIARASSSCIFREDREEAASPAEYNAARRRECSKNG</sequence>
<keyword evidence="4 6" id="KW-0472">Membrane</keyword>